<reference evidence="1" key="1">
    <citation type="journal article" date="2015" name="Genome Announc.">
        <title>Draft Genome Sequence of Tolypothrix boutellei Strain VB521301.</title>
        <authorList>
            <person name="Chandrababunaidu M.M."/>
            <person name="Singh D."/>
            <person name="Sen D."/>
            <person name="Bhan S."/>
            <person name="Das S."/>
            <person name="Gupta A."/>
            <person name="Adhikary S.P."/>
            <person name="Tripathy S."/>
        </authorList>
    </citation>
    <scope>NUCLEOTIDE SEQUENCE</scope>
    <source>
        <strain evidence="1">VB521301</strain>
    </source>
</reference>
<accession>A0A0C1NA65</accession>
<name>A0A0C1NA65_9CYAN</name>
<dbReference type="OrthoDB" id="2059786at2"/>
<dbReference type="EMBL" id="JHEG02000046">
    <property type="protein sequence ID" value="KIE11597.1"/>
    <property type="molecule type" value="Genomic_DNA"/>
</dbReference>
<comment type="caution">
    <text evidence="1">The sequence shown here is derived from an EMBL/GenBank/DDBJ whole genome shotgun (WGS) entry which is preliminary data.</text>
</comment>
<sequence length="125" mass="13642">MISQEAVISQIEYLSKDADEALVSITDGVYGCVAFCQPCERLVGELIKEPLLAFGTEGVVLSNEETLGFRRIRDTFRHEVYARVTDATLGIVSVGSIRLELDTPLPGGIVTGDSINFFCDRVDVV</sequence>
<evidence type="ECO:0000313" key="1">
    <source>
        <dbReference type="EMBL" id="KIE11597.1"/>
    </source>
</evidence>
<gene>
    <name evidence="1" type="ORF">DA73_0214750</name>
</gene>
<protein>
    <submittedName>
        <fullName evidence="1">Uncharacterized protein</fullName>
    </submittedName>
</protein>
<dbReference type="AlphaFoldDB" id="A0A0C1NA65"/>
<organism evidence="1">
    <name type="scientific">Tolypothrix bouteillei VB521301</name>
    <dbReference type="NCBI Taxonomy" id="1479485"/>
    <lineage>
        <taxon>Bacteria</taxon>
        <taxon>Bacillati</taxon>
        <taxon>Cyanobacteriota</taxon>
        <taxon>Cyanophyceae</taxon>
        <taxon>Nostocales</taxon>
        <taxon>Tolypothrichaceae</taxon>
        <taxon>Tolypothrix</taxon>
    </lineage>
</organism>
<proteinExistence type="predicted"/>